<feature type="compositionally biased region" description="Basic and acidic residues" evidence="2">
    <location>
        <begin position="186"/>
        <end position="202"/>
    </location>
</feature>
<keyword evidence="1" id="KW-0175">Coiled coil</keyword>
<dbReference type="InterPro" id="IPR026081">
    <property type="entry name" value="DISC1"/>
</dbReference>
<dbReference type="GO" id="GO:0060271">
    <property type="term" value="P:cilium assembly"/>
    <property type="evidence" value="ECO:0000318"/>
    <property type="project" value="GO_Central"/>
</dbReference>
<evidence type="ECO:0000313" key="3">
    <source>
        <dbReference type="EnsemblMetazoa" id="XP_030855026"/>
    </source>
</evidence>
<dbReference type="GO" id="GO:0005815">
    <property type="term" value="C:microtubule organizing center"/>
    <property type="evidence" value="ECO:0000318"/>
    <property type="project" value="GO_Central"/>
</dbReference>
<feature type="coiled-coil region" evidence="1">
    <location>
        <begin position="675"/>
        <end position="709"/>
    </location>
</feature>
<dbReference type="KEGG" id="spu:763847"/>
<feature type="coiled-coil region" evidence="1">
    <location>
        <begin position="453"/>
        <end position="519"/>
    </location>
</feature>
<feature type="region of interest" description="Disordered" evidence="2">
    <location>
        <begin position="558"/>
        <end position="578"/>
    </location>
</feature>
<evidence type="ECO:0000256" key="2">
    <source>
        <dbReference type="SAM" id="MobiDB-lite"/>
    </source>
</evidence>
<accession>A0A7M7PQL6</accession>
<feature type="region of interest" description="Disordered" evidence="2">
    <location>
        <begin position="144"/>
        <end position="230"/>
    </location>
</feature>
<name>A0A7M7PQL6_STRPU</name>
<dbReference type="AlphaFoldDB" id="A0A7M7PQL6"/>
<dbReference type="InParanoid" id="A0A7M7PQL6"/>
<dbReference type="RefSeq" id="XP_030855026.1">
    <property type="nucleotide sequence ID" value="XM_030999166.1"/>
</dbReference>
<reference evidence="3" key="2">
    <citation type="submission" date="2021-01" db="UniProtKB">
        <authorList>
            <consortium name="EnsemblMetazoa"/>
        </authorList>
    </citation>
    <scope>IDENTIFICATION</scope>
</reference>
<evidence type="ECO:0000256" key="1">
    <source>
        <dbReference type="SAM" id="Coils"/>
    </source>
</evidence>
<dbReference type="GO" id="GO:0045111">
    <property type="term" value="C:intermediate filament cytoskeleton"/>
    <property type="evidence" value="ECO:0000318"/>
    <property type="project" value="GO_Central"/>
</dbReference>
<keyword evidence="4" id="KW-1185">Reference proteome</keyword>
<feature type="compositionally biased region" description="Polar residues" evidence="2">
    <location>
        <begin position="47"/>
        <end position="74"/>
    </location>
</feature>
<organism evidence="3 4">
    <name type="scientific">Strongylocentrotus purpuratus</name>
    <name type="common">Purple sea urchin</name>
    <dbReference type="NCBI Taxonomy" id="7668"/>
    <lineage>
        <taxon>Eukaryota</taxon>
        <taxon>Metazoa</taxon>
        <taxon>Echinodermata</taxon>
        <taxon>Eleutherozoa</taxon>
        <taxon>Echinozoa</taxon>
        <taxon>Echinoidea</taxon>
        <taxon>Euechinoidea</taxon>
        <taxon>Echinacea</taxon>
        <taxon>Camarodonta</taxon>
        <taxon>Echinidea</taxon>
        <taxon>Strongylocentrotidae</taxon>
        <taxon>Strongylocentrotus</taxon>
    </lineage>
</organism>
<dbReference type="GO" id="GO:0005874">
    <property type="term" value="C:microtubule"/>
    <property type="evidence" value="ECO:0000318"/>
    <property type="project" value="GO_Central"/>
</dbReference>
<feature type="compositionally biased region" description="Basic and acidic residues" evidence="2">
    <location>
        <begin position="152"/>
        <end position="177"/>
    </location>
</feature>
<feature type="compositionally biased region" description="Low complexity" evidence="2">
    <location>
        <begin position="558"/>
        <end position="567"/>
    </location>
</feature>
<dbReference type="OMA" id="EDIACTH"/>
<feature type="region of interest" description="Disordered" evidence="2">
    <location>
        <begin position="1"/>
        <end position="93"/>
    </location>
</feature>
<dbReference type="GeneID" id="763847"/>
<protein>
    <submittedName>
        <fullName evidence="3">Uncharacterized protein</fullName>
    </submittedName>
</protein>
<dbReference type="EnsemblMetazoa" id="XM_030999166">
    <property type="protein sequence ID" value="XP_030855026"/>
    <property type="gene ID" value="LOC763847"/>
</dbReference>
<feature type="compositionally biased region" description="Basic and acidic residues" evidence="2">
    <location>
        <begin position="13"/>
        <end position="32"/>
    </location>
</feature>
<dbReference type="OrthoDB" id="9836442at2759"/>
<reference evidence="4" key="1">
    <citation type="submission" date="2015-02" db="EMBL/GenBank/DDBJ databases">
        <title>Genome sequencing for Strongylocentrotus purpuratus.</title>
        <authorList>
            <person name="Murali S."/>
            <person name="Liu Y."/>
            <person name="Vee V."/>
            <person name="English A."/>
            <person name="Wang M."/>
            <person name="Skinner E."/>
            <person name="Han Y."/>
            <person name="Muzny D.M."/>
            <person name="Worley K.C."/>
            <person name="Gibbs R.A."/>
        </authorList>
    </citation>
    <scope>NUCLEOTIDE SEQUENCE</scope>
</reference>
<proteinExistence type="predicted"/>
<dbReference type="Proteomes" id="UP000007110">
    <property type="component" value="Unassembled WGS sequence"/>
</dbReference>
<dbReference type="PANTHER" id="PTHR14332">
    <property type="entry name" value="DISRUPTED IN SCHIZOPHRENIA 1 PROTEIN"/>
    <property type="match status" value="1"/>
</dbReference>
<sequence length="839" mass="94239">MSLFSGMKISGGKGEKSKDDSASRTGQEDSTEKPAVSAFGFIRDTPKSSSTAGDPTLASSSATIETRAPSQTQVDDPAPCPQTRSKRTTPGVNFDIDLDLDFELDPLRPGLKQDTGQVTQGTDLEGIDFSKDVDLDALLEECNINVKTDAPANKEDKFEDARAELERERDQKGRDNLDMEMSSSEPKGKEEKELNIDDEHKGHTAVSSESKFGFISDSDGDDNQIPTECSSRTIDDVSSISLRTKNPDDGASSLYDIELDVQDTLDVLLESHAASEHQLRLAEEALSEELESLGKERLKLMYSMIRKQKKLDELQTAQSQAINEENYEQAEILTTECNSLEEDLQCIPRVTLDDGVGDIFSSRTIIHEKRKRQRSEWILALQDLQNQQEDVISKMREGRSGDPEGQKLKLDTQKTELDRAMGHVLLDKNHVEKREAQLWARIDEKTADLRESRDKLAVQKGKVQDEIAALEEQLRRLRSEEERLSSEIGEQENAIDEVKAEFSEEISIIEEEESNVKEREDRLTKDKLMLDEDEKALTAEVLAFEEALAREEDLMSRISSSQDTISSLNPDQEEGDDDCKAEWSIDLEPSSDITGLREKVLSTTEEMQFTSTQIISNKARLATLKKKVTDTEDHIVTLQEAKQFAVSMRKFGEAKRLTEEIKSKMGEGQSHQAEVEAVSEELKKQQTTLNGQQEQVVKLKIELAKEEKKWELQLCERAKTTMAVITTRLEDKESMNSTLSARKLEIEKQACALLVGWLCGRHGLQMLPEVAAMLEEFKDHEGMGLGDDVEDGHQSKTPTNAMDDKSCEVQRELQELEENLQKAIEAEDFDAADILCIHV</sequence>
<dbReference type="PANTHER" id="PTHR14332:SF3">
    <property type="entry name" value="DISRUPTED IN SCHIZOPHRENIA 1 PROTEIN"/>
    <property type="match status" value="1"/>
</dbReference>
<evidence type="ECO:0000313" key="4">
    <source>
        <dbReference type="Proteomes" id="UP000007110"/>
    </source>
</evidence>